<dbReference type="Pfam" id="PF25198">
    <property type="entry name" value="Spore_GerAC_N"/>
    <property type="match status" value="1"/>
</dbReference>
<dbReference type="KEGG" id="eha:Ethha_2585"/>
<keyword evidence="4 8" id="KW-0732">Signal</keyword>
<dbReference type="PANTHER" id="PTHR35789">
    <property type="entry name" value="SPORE GERMINATION PROTEIN B3"/>
    <property type="match status" value="1"/>
</dbReference>
<keyword evidence="12" id="KW-1185">Reference proteome</keyword>
<dbReference type="InterPro" id="IPR046953">
    <property type="entry name" value="Spore_GerAC-like_C"/>
</dbReference>
<keyword evidence="3" id="KW-0309">Germination</keyword>
<evidence type="ECO:0000256" key="2">
    <source>
        <dbReference type="ARBA" id="ARBA00007886"/>
    </source>
</evidence>
<protein>
    <submittedName>
        <fullName evidence="11">Germination protein, Ger(X)C family</fullName>
    </submittedName>
</protein>
<name>E6U6K8_ETHHY</name>
<organism evidence="11 12">
    <name type="scientific">Ethanoligenens harbinense (strain DSM 18485 / JCM 12961 / CGMCC 1.5033 / YUAN-3)</name>
    <dbReference type="NCBI Taxonomy" id="663278"/>
    <lineage>
        <taxon>Bacteria</taxon>
        <taxon>Bacillati</taxon>
        <taxon>Bacillota</taxon>
        <taxon>Clostridia</taxon>
        <taxon>Eubacteriales</taxon>
        <taxon>Oscillospiraceae</taxon>
        <taxon>Ethanoligenens</taxon>
    </lineage>
</organism>
<dbReference type="PROSITE" id="PS51257">
    <property type="entry name" value="PROKAR_LIPOPROTEIN"/>
    <property type="match status" value="1"/>
</dbReference>
<evidence type="ECO:0000256" key="5">
    <source>
        <dbReference type="ARBA" id="ARBA00023136"/>
    </source>
</evidence>
<dbReference type="Gene3D" id="3.30.300.210">
    <property type="entry name" value="Nutrient germinant receptor protein C, domain 3"/>
    <property type="match status" value="1"/>
</dbReference>
<sequence>MKKLCAMLLCFSMMFLTGCACWDEKEMNEIGIVTGIAIDKDAQTNHYQITLQVILPGNMQKNQENNKKPYKDISSEGDTFFSAQRKLSQKYERSPFYSHNGLIIVDEAVAREGMNNILDFFTRDIESRDNMLLAVAKDTKARDVLDYDNKTERIPSIALSKFDNVSFRNPGSVYKTLLDFNQSCYAYGMDPLLGIFSLTPEMNSLQTQTGTQSADGQQTDINYAGSAVFAFDKFQGFLSEDETTAYNFAAGKIKSAVVNVNGLQDQNSLITTQVLCEHSHIEPHFNGSEISFDINISDVSNIDEVHDDTDVTDIDVIAKLEEEHNEKVKALVEELLNKTQTEYKSDILGLGQSFYKKYPRQWEKIKNNWPEIYPTVRCNVIVKSTLVRTGMTNNKNKAEY</sequence>
<comment type="subcellular location">
    <subcellularLocation>
        <location evidence="1">Membrane</location>
        <topology evidence="1">Lipid-anchor</topology>
    </subcellularLocation>
</comment>
<evidence type="ECO:0000256" key="1">
    <source>
        <dbReference type="ARBA" id="ARBA00004635"/>
    </source>
</evidence>
<evidence type="ECO:0000259" key="10">
    <source>
        <dbReference type="Pfam" id="PF25198"/>
    </source>
</evidence>
<evidence type="ECO:0000256" key="7">
    <source>
        <dbReference type="ARBA" id="ARBA00023288"/>
    </source>
</evidence>
<keyword evidence="7" id="KW-0449">Lipoprotein</keyword>
<reference evidence="11 12" key="1">
    <citation type="submission" date="2010-12" db="EMBL/GenBank/DDBJ databases">
        <title>Complete sequence of Ethanoligenens harbinense YUAN-3.</title>
        <authorList>
            <person name="Lucas S."/>
            <person name="Copeland A."/>
            <person name="Lapidus A."/>
            <person name="Cheng J.-F."/>
            <person name="Bruce D."/>
            <person name="Goodwin L."/>
            <person name="Pitluck S."/>
            <person name="Chertkov O."/>
            <person name="Misra M."/>
            <person name="Detter J.C."/>
            <person name="Han C."/>
            <person name="Tapia R."/>
            <person name="Land M."/>
            <person name="Hauser L."/>
            <person name="Jeffries C."/>
            <person name="Kyrpides N."/>
            <person name="Ivanova N."/>
            <person name="Mikhailova N."/>
            <person name="Wang A."/>
            <person name="Mouttaki H."/>
            <person name="He Z."/>
            <person name="Zhou J."/>
            <person name="Hemme C.L."/>
            <person name="Woyke T."/>
        </authorList>
    </citation>
    <scope>NUCLEOTIDE SEQUENCE [LARGE SCALE GENOMIC DNA]</scope>
    <source>
        <strain evidence="12">DSM 18485 / JCM 12961 / CGMCC 1.5033 / YUAN-3</strain>
    </source>
</reference>
<feature type="signal peptide" evidence="8">
    <location>
        <begin position="1"/>
        <end position="20"/>
    </location>
</feature>
<dbReference type="Proteomes" id="UP000001551">
    <property type="component" value="Chromosome"/>
</dbReference>
<dbReference type="Pfam" id="PF05504">
    <property type="entry name" value="Spore_GerAC"/>
    <property type="match status" value="1"/>
</dbReference>
<dbReference type="RefSeq" id="WP_013486421.1">
    <property type="nucleotide sequence ID" value="NC_014828.1"/>
</dbReference>
<feature type="domain" description="Spore germination protein N-terminal" evidence="10">
    <location>
        <begin position="23"/>
        <end position="197"/>
    </location>
</feature>
<dbReference type="eggNOG" id="ENOG502Z9N7">
    <property type="taxonomic scope" value="Bacteria"/>
</dbReference>
<evidence type="ECO:0000256" key="4">
    <source>
        <dbReference type="ARBA" id="ARBA00022729"/>
    </source>
</evidence>
<accession>E6U6K8</accession>
<dbReference type="AlphaFoldDB" id="E6U6K8"/>
<feature type="domain" description="Spore germination GerAC-like C-terminal" evidence="9">
    <location>
        <begin position="225"/>
        <end position="390"/>
    </location>
</feature>
<dbReference type="STRING" id="663278.Ethha_2585"/>
<evidence type="ECO:0000313" key="12">
    <source>
        <dbReference type="Proteomes" id="UP000001551"/>
    </source>
</evidence>
<dbReference type="EMBL" id="CP002400">
    <property type="protein sequence ID" value="ADU28078.1"/>
    <property type="molecule type" value="Genomic_DNA"/>
</dbReference>
<feature type="chain" id="PRO_5039557856" evidence="8">
    <location>
        <begin position="21"/>
        <end position="400"/>
    </location>
</feature>
<evidence type="ECO:0000256" key="8">
    <source>
        <dbReference type="SAM" id="SignalP"/>
    </source>
</evidence>
<dbReference type="NCBIfam" id="TIGR02887">
    <property type="entry name" value="spore_ger_x_C"/>
    <property type="match status" value="1"/>
</dbReference>
<keyword evidence="5" id="KW-0472">Membrane</keyword>
<dbReference type="GO" id="GO:0009847">
    <property type="term" value="P:spore germination"/>
    <property type="evidence" value="ECO:0007669"/>
    <property type="project" value="InterPro"/>
</dbReference>
<evidence type="ECO:0000313" key="11">
    <source>
        <dbReference type="EMBL" id="ADU28078.1"/>
    </source>
</evidence>
<dbReference type="Gene3D" id="6.20.190.10">
    <property type="entry name" value="Nutrient germinant receptor protein C, domain 1"/>
    <property type="match status" value="1"/>
</dbReference>
<dbReference type="InterPro" id="IPR038501">
    <property type="entry name" value="Spore_GerAC_C_sf"/>
</dbReference>
<evidence type="ECO:0000259" key="9">
    <source>
        <dbReference type="Pfam" id="PF05504"/>
    </source>
</evidence>
<dbReference type="PANTHER" id="PTHR35789:SF1">
    <property type="entry name" value="SPORE GERMINATION PROTEIN B3"/>
    <property type="match status" value="1"/>
</dbReference>
<comment type="similarity">
    <text evidence="2">Belongs to the GerABKC lipoprotein family.</text>
</comment>
<evidence type="ECO:0000256" key="3">
    <source>
        <dbReference type="ARBA" id="ARBA00022544"/>
    </source>
</evidence>
<proteinExistence type="inferred from homology"/>
<evidence type="ECO:0000256" key="6">
    <source>
        <dbReference type="ARBA" id="ARBA00023139"/>
    </source>
</evidence>
<dbReference type="InterPro" id="IPR057336">
    <property type="entry name" value="GerAC_N"/>
</dbReference>
<keyword evidence="6" id="KW-0564">Palmitate</keyword>
<gene>
    <name evidence="11" type="ordered locus">Ethha_2585</name>
</gene>
<dbReference type="GO" id="GO:0016020">
    <property type="term" value="C:membrane"/>
    <property type="evidence" value="ECO:0007669"/>
    <property type="project" value="UniProtKB-SubCell"/>
</dbReference>
<dbReference type="InterPro" id="IPR008844">
    <property type="entry name" value="Spore_GerAC-like"/>
</dbReference>
<dbReference type="HOGENOM" id="CLU_051140_0_2_9"/>